<reference evidence="15" key="1">
    <citation type="submission" date="2020-12" db="EMBL/GenBank/DDBJ databases">
        <title>Clostridium thailandense sp. nov., a novel acetogenic bacterium isolated from peat land soil in Thailand.</title>
        <authorList>
            <person name="Chaikitkaew S."/>
            <person name="Birkeland N.K."/>
        </authorList>
    </citation>
    <scope>NUCLEOTIDE SEQUENCE</scope>
    <source>
        <strain evidence="15">DSM 17425</strain>
    </source>
</reference>
<evidence type="ECO:0000256" key="13">
    <source>
        <dbReference type="ARBA" id="ARBA00038058"/>
    </source>
</evidence>
<dbReference type="InterPro" id="IPR045028">
    <property type="entry name" value="DinG/Rad3-like"/>
</dbReference>
<evidence type="ECO:0000256" key="3">
    <source>
        <dbReference type="ARBA" id="ARBA00022741"/>
    </source>
</evidence>
<keyword evidence="2" id="KW-0479">Metal-binding</keyword>
<keyword evidence="9" id="KW-0411">Iron-sulfur</keyword>
<dbReference type="SMART" id="SM00491">
    <property type="entry name" value="HELICc2"/>
    <property type="match status" value="1"/>
</dbReference>
<evidence type="ECO:0000256" key="10">
    <source>
        <dbReference type="ARBA" id="ARBA00023125"/>
    </source>
</evidence>
<organism evidence="15 16">
    <name type="scientific">Clostridium aciditolerans</name>
    <dbReference type="NCBI Taxonomy" id="339861"/>
    <lineage>
        <taxon>Bacteria</taxon>
        <taxon>Bacillati</taxon>
        <taxon>Bacillota</taxon>
        <taxon>Clostridia</taxon>
        <taxon>Eubacteriales</taxon>
        <taxon>Clostridiaceae</taxon>
        <taxon>Clostridium</taxon>
    </lineage>
</organism>
<keyword evidence="1" id="KW-0004">4Fe-4S</keyword>
<dbReference type="GO" id="GO:0016818">
    <property type="term" value="F:hydrolase activity, acting on acid anhydrides, in phosphorus-containing anhydrides"/>
    <property type="evidence" value="ECO:0007669"/>
    <property type="project" value="InterPro"/>
</dbReference>
<dbReference type="Gene3D" id="3.40.50.300">
    <property type="entry name" value="P-loop containing nucleotide triphosphate hydrolases"/>
    <property type="match status" value="2"/>
</dbReference>
<dbReference type="GO" id="GO:0046872">
    <property type="term" value="F:metal ion binding"/>
    <property type="evidence" value="ECO:0007669"/>
    <property type="project" value="UniProtKB-KW"/>
</dbReference>
<evidence type="ECO:0000256" key="5">
    <source>
        <dbReference type="ARBA" id="ARBA00022801"/>
    </source>
</evidence>
<evidence type="ECO:0000256" key="8">
    <source>
        <dbReference type="ARBA" id="ARBA00023004"/>
    </source>
</evidence>
<evidence type="ECO:0000256" key="1">
    <source>
        <dbReference type="ARBA" id="ARBA00022485"/>
    </source>
</evidence>
<proteinExistence type="inferred from homology"/>
<name>A0A934HSL6_9CLOT</name>
<keyword evidence="5" id="KW-0378">Hydrolase</keyword>
<evidence type="ECO:0000256" key="12">
    <source>
        <dbReference type="ARBA" id="ARBA00023235"/>
    </source>
</evidence>
<sequence length="799" mass="93707">MQINEIKISVRNLVEFVLRSGDLDSRFTGSSRALEGTKAHQKIQKEYKDKFSKEKQIPIDELVNNKTIKKEYYAEVVLKHNIEYKDFLFIVEGRADGIIIEGDNFIIDEIKTVTRPLETVDEDYNPLHWAQAKCYAYIYALQNDLRNIDVQLTYYNINDNETKKLIQNFNINDLESFFKDLLEKYYFWANLIKDWNIKRTNSIKNIDFPFNSYRKGQRELAVAVYGTIKEGKNIFVQAPTGIGKTISTLFPSIKAMGENLTSKVFYLTAKTITRSVAEEAIKLMLNKGLELKSVTLTAKDKICFKEKSSCNPEECEFAKGHFDRINNALKEVLSKENIMDRETIIRYSREFNVCPFEFSLDLALLSDCIICDYNYAFDPRVYLRRFFDNDENYVFLIDEAHNLVDRARDMFSAELYKSKFLELKKIMKNKEPKIYKALDKINSYMLKLKKLYKNPHIQSNSLEDIYPLLRKLVSESEQWLTQNNKIEGHEQLLELYFNILTFIRISEFYNDAYVTYIEEQDKDIKIKIFCLDPSSLLYDRVKQAKASIFFSATLTPINYFRDILGGCDNDYILRLESPFSTENRAILIGDRVPTRYKYREKSYSTIVQYIKTTVGSKKGNYIVFFPSYKYMKDVYSELKEKYPNIKTLIQDSSMKEEERELFLSEFKENNEETMVAFAVLGGIFSEGIDLKYDRLIGTIIVSVGIPQVCLERDIIMNYFNKKDDKGFKYAYMYPGMNKVLQAAGRVIRTELDKGVIILIDDRFSNLEYKKLFPKEWYPNLGVRSVKDIENNLKGFWGKY</sequence>
<evidence type="ECO:0000256" key="11">
    <source>
        <dbReference type="ARBA" id="ARBA00023204"/>
    </source>
</evidence>
<dbReference type="InterPro" id="IPR042493">
    <property type="entry name" value="XPD_DNA_FeS"/>
</dbReference>
<keyword evidence="11" id="KW-0234">DNA repair</keyword>
<evidence type="ECO:0000313" key="16">
    <source>
        <dbReference type="Proteomes" id="UP000622687"/>
    </source>
</evidence>
<dbReference type="InterPro" id="IPR027417">
    <property type="entry name" value="P-loop_NTPase"/>
</dbReference>
<keyword evidence="4" id="KW-0227">DNA damage</keyword>
<dbReference type="Pfam" id="PF00270">
    <property type="entry name" value="DEAD"/>
    <property type="match status" value="1"/>
</dbReference>
<dbReference type="InterPro" id="IPR011545">
    <property type="entry name" value="DEAD/DEAH_box_helicase_dom"/>
</dbReference>
<dbReference type="InterPro" id="IPR006555">
    <property type="entry name" value="ATP-dep_Helicase_C"/>
</dbReference>
<accession>A0A934HSL6</accession>
<comment type="similarity">
    <text evidence="13">Belongs to the helicase family. DinG subfamily.</text>
</comment>
<keyword evidence="8" id="KW-0408">Iron</keyword>
<evidence type="ECO:0000256" key="9">
    <source>
        <dbReference type="ARBA" id="ARBA00023014"/>
    </source>
</evidence>
<protein>
    <submittedName>
        <fullName evidence="15">ATP-dependent DNA helicase</fullName>
    </submittedName>
</protein>
<dbReference type="GO" id="GO:0003678">
    <property type="term" value="F:DNA helicase activity"/>
    <property type="evidence" value="ECO:0007669"/>
    <property type="project" value="InterPro"/>
</dbReference>
<evidence type="ECO:0000313" key="15">
    <source>
        <dbReference type="EMBL" id="MBI6871099.1"/>
    </source>
</evidence>
<keyword evidence="10" id="KW-0238">DNA-binding</keyword>
<evidence type="ECO:0000256" key="7">
    <source>
        <dbReference type="ARBA" id="ARBA00022840"/>
    </source>
</evidence>
<dbReference type="SMART" id="SM00488">
    <property type="entry name" value="DEXDc2"/>
    <property type="match status" value="1"/>
</dbReference>
<keyword evidence="12" id="KW-0413">Isomerase</keyword>
<dbReference type="GO" id="GO:0005524">
    <property type="term" value="F:ATP binding"/>
    <property type="evidence" value="ECO:0007669"/>
    <property type="project" value="UniProtKB-KW"/>
</dbReference>
<evidence type="ECO:0000256" key="2">
    <source>
        <dbReference type="ARBA" id="ARBA00022723"/>
    </source>
</evidence>
<dbReference type="GO" id="GO:0051539">
    <property type="term" value="F:4 iron, 4 sulfur cluster binding"/>
    <property type="evidence" value="ECO:0007669"/>
    <property type="project" value="UniProtKB-KW"/>
</dbReference>
<dbReference type="Pfam" id="PF06733">
    <property type="entry name" value="DEAD_2"/>
    <property type="match status" value="1"/>
</dbReference>
<keyword evidence="16" id="KW-1185">Reference proteome</keyword>
<dbReference type="InterPro" id="IPR006554">
    <property type="entry name" value="Helicase-like_DEXD_c2"/>
</dbReference>
<gene>
    <name evidence="15" type="ORF">I6U51_00070</name>
</gene>
<dbReference type="Pfam" id="PF13307">
    <property type="entry name" value="Helicase_C_2"/>
    <property type="match status" value="1"/>
</dbReference>
<keyword evidence="6 15" id="KW-0347">Helicase</keyword>
<dbReference type="InterPro" id="IPR014013">
    <property type="entry name" value="Helic_SF1/SF2_ATP-bd_DinG/Rad3"/>
</dbReference>
<keyword evidence="3" id="KW-0547">Nucleotide-binding</keyword>
<dbReference type="GO" id="GO:0003677">
    <property type="term" value="F:DNA binding"/>
    <property type="evidence" value="ECO:0007669"/>
    <property type="project" value="UniProtKB-KW"/>
</dbReference>
<comment type="caution">
    <text evidence="15">The sequence shown here is derived from an EMBL/GenBank/DDBJ whole genome shotgun (WGS) entry which is preliminary data.</text>
</comment>
<dbReference type="Gene3D" id="1.10.275.40">
    <property type="match status" value="1"/>
</dbReference>
<dbReference type="AlphaFoldDB" id="A0A934HSL6"/>
<dbReference type="PANTHER" id="PTHR11472:SF34">
    <property type="entry name" value="REGULATOR OF TELOMERE ELONGATION HELICASE 1"/>
    <property type="match status" value="1"/>
</dbReference>
<dbReference type="EMBL" id="JAEEGB010000001">
    <property type="protein sequence ID" value="MBI6871099.1"/>
    <property type="molecule type" value="Genomic_DNA"/>
</dbReference>
<dbReference type="InterPro" id="IPR010614">
    <property type="entry name" value="RAD3-like_helicase_DEAD"/>
</dbReference>
<keyword evidence="7" id="KW-0067">ATP-binding</keyword>
<evidence type="ECO:0000256" key="4">
    <source>
        <dbReference type="ARBA" id="ARBA00022763"/>
    </source>
</evidence>
<dbReference type="PROSITE" id="PS51193">
    <property type="entry name" value="HELICASE_ATP_BIND_2"/>
    <property type="match status" value="1"/>
</dbReference>
<dbReference type="PANTHER" id="PTHR11472">
    <property type="entry name" value="DNA REPAIR DEAD HELICASE RAD3/XP-D SUBFAMILY MEMBER"/>
    <property type="match status" value="1"/>
</dbReference>
<feature type="domain" description="Helicase ATP-binding" evidence="14">
    <location>
        <begin position="203"/>
        <end position="451"/>
    </location>
</feature>
<dbReference type="Proteomes" id="UP000622687">
    <property type="component" value="Unassembled WGS sequence"/>
</dbReference>
<dbReference type="SUPFAM" id="SSF52540">
    <property type="entry name" value="P-loop containing nucleoside triphosphate hydrolases"/>
    <property type="match status" value="1"/>
</dbReference>
<evidence type="ECO:0000256" key="6">
    <source>
        <dbReference type="ARBA" id="ARBA00022806"/>
    </source>
</evidence>
<evidence type="ECO:0000259" key="14">
    <source>
        <dbReference type="PROSITE" id="PS51193"/>
    </source>
</evidence>
<dbReference type="GO" id="GO:0006281">
    <property type="term" value="P:DNA repair"/>
    <property type="evidence" value="ECO:0007669"/>
    <property type="project" value="UniProtKB-KW"/>
</dbReference>
<dbReference type="Gene3D" id="1.10.30.20">
    <property type="entry name" value="Bacterial XPD DNA helicase, FeS cluster domain"/>
    <property type="match status" value="1"/>
</dbReference>